<keyword evidence="6" id="KW-0479">Metal-binding</keyword>
<dbReference type="AlphaFoldDB" id="A0A841K6Z7"/>
<keyword evidence="12" id="KW-1185">Reference proteome</keyword>
<dbReference type="GO" id="GO:0031419">
    <property type="term" value="F:cobalamin binding"/>
    <property type="evidence" value="ECO:0007669"/>
    <property type="project" value="InterPro"/>
</dbReference>
<reference evidence="11 12" key="1">
    <citation type="submission" date="2020-08" db="EMBL/GenBank/DDBJ databases">
        <title>Genomic Encyclopedia of Type Strains, Phase IV (KMG-IV): sequencing the most valuable type-strain genomes for metagenomic binning, comparative biology and taxonomic classification.</title>
        <authorList>
            <person name="Goeker M."/>
        </authorList>
    </citation>
    <scope>NUCLEOTIDE SEQUENCE [LARGE SCALE GENOMIC DNA]</scope>
    <source>
        <strain evidence="11 12">DSM 103733</strain>
    </source>
</reference>
<evidence type="ECO:0000256" key="6">
    <source>
        <dbReference type="ARBA" id="ARBA00022723"/>
    </source>
</evidence>
<evidence type="ECO:0000256" key="5">
    <source>
        <dbReference type="ARBA" id="ARBA00022691"/>
    </source>
</evidence>
<dbReference type="InterPro" id="IPR023404">
    <property type="entry name" value="rSAM_horseshoe"/>
</dbReference>
<evidence type="ECO:0000313" key="12">
    <source>
        <dbReference type="Proteomes" id="UP000538666"/>
    </source>
</evidence>
<dbReference type="OrthoDB" id="9801659at2"/>
<keyword evidence="5" id="KW-0949">S-adenosyl-L-methionine</keyword>
<gene>
    <name evidence="11" type="ORF">HNQ77_004014</name>
</gene>
<keyword evidence="7" id="KW-0408">Iron</keyword>
<dbReference type="Pfam" id="PF02310">
    <property type="entry name" value="B12-binding"/>
    <property type="match status" value="1"/>
</dbReference>
<dbReference type="SUPFAM" id="SSF52242">
    <property type="entry name" value="Cobalamin (vitamin B12)-binding domain"/>
    <property type="match status" value="1"/>
</dbReference>
<dbReference type="SFLD" id="SFLDG01123">
    <property type="entry name" value="methyltransferase_(Class_B)"/>
    <property type="match status" value="1"/>
</dbReference>
<accession>A0A841K6Z7</accession>
<name>A0A841K6Z7_9BACT</name>
<dbReference type="Gene3D" id="3.40.50.280">
    <property type="entry name" value="Cobalamin-binding domain"/>
    <property type="match status" value="1"/>
</dbReference>
<evidence type="ECO:0000256" key="4">
    <source>
        <dbReference type="ARBA" id="ARBA00022679"/>
    </source>
</evidence>
<evidence type="ECO:0000256" key="8">
    <source>
        <dbReference type="ARBA" id="ARBA00023014"/>
    </source>
</evidence>
<dbReference type="SMART" id="SM00729">
    <property type="entry name" value="Elp3"/>
    <property type="match status" value="1"/>
</dbReference>
<dbReference type="SFLD" id="SFLDS00029">
    <property type="entry name" value="Radical_SAM"/>
    <property type="match status" value="1"/>
</dbReference>
<dbReference type="PROSITE" id="PS51332">
    <property type="entry name" value="B12_BINDING"/>
    <property type="match status" value="1"/>
</dbReference>
<dbReference type="GO" id="GO:0003824">
    <property type="term" value="F:catalytic activity"/>
    <property type="evidence" value="ECO:0007669"/>
    <property type="project" value="InterPro"/>
</dbReference>
<dbReference type="Gene3D" id="3.80.30.20">
    <property type="entry name" value="tm_1862 like domain"/>
    <property type="match status" value="1"/>
</dbReference>
<dbReference type="RefSeq" id="WP_050061028.1">
    <property type="nucleotide sequence ID" value="NZ_JACHEK010000008.1"/>
</dbReference>
<feature type="domain" description="Radical SAM core" evidence="10">
    <location>
        <begin position="190"/>
        <end position="427"/>
    </location>
</feature>
<dbReference type="Pfam" id="PF04055">
    <property type="entry name" value="Radical_SAM"/>
    <property type="match status" value="1"/>
</dbReference>
<dbReference type="PROSITE" id="PS51918">
    <property type="entry name" value="RADICAL_SAM"/>
    <property type="match status" value="1"/>
</dbReference>
<dbReference type="GO" id="GO:0046872">
    <property type="term" value="F:metal ion binding"/>
    <property type="evidence" value="ECO:0007669"/>
    <property type="project" value="UniProtKB-KW"/>
</dbReference>
<dbReference type="EMBL" id="JACHEK010000008">
    <property type="protein sequence ID" value="MBB6146044.1"/>
    <property type="molecule type" value="Genomic_DNA"/>
</dbReference>
<comment type="caution">
    <text evidence="11">The sequence shown here is derived from an EMBL/GenBank/DDBJ whole genome shotgun (WGS) entry which is preliminary data.</text>
</comment>
<dbReference type="InterPro" id="IPR007197">
    <property type="entry name" value="rSAM"/>
</dbReference>
<proteinExistence type="predicted"/>
<dbReference type="PROSITE" id="PS01278">
    <property type="entry name" value="MTTASE_RADICAL"/>
    <property type="match status" value="1"/>
</dbReference>
<dbReference type="InterPro" id="IPR034466">
    <property type="entry name" value="Methyltransferase_Class_B"/>
</dbReference>
<evidence type="ECO:0000256" key="3">
    <source>
        <dbReference type="ARBA" id="ARBA00022603"/>
    </source>
</evidence>
<dbReference type="PANTHER" id="PTHR43409">
    <property type="entry name" value="ANAEROBIC MAGNESIUM-PROTOPORPHYRIN IX MONOMETHYL ESTER CYCLASE-RELATED"/>
    <property type="match status" value="1"/>
</dbReference>
<dbReference type="Proteomes" id="UP000538666">
    <property type="component" value="Unassembled WGS sequence"/>
</dbReference>
<organism evidence="11 12">
    <name type="scientific">Silvibacterium bohemicum</name>
    <dbReference type="NCBI Taxonomy" id="1577686"/>
    <lineage>
        <taxon>Bacteria</taxon>
        <taxon>Pseudomonadati</taxon>
        <taxon>Acidobacteriota</taxon>
        <taxon>Terriglobia</taxon>
        <taxon>Terriglobales</taxon>
        <taxon>Acidobacteriaceae</taxon>
        <taxon>Silvibacterium</taxon>
    </lineage>
</organism>
<keyword evidence="3" id="KW-0489">Methyltransferase</keyword>
<keyword evidence="2" id="KW-0004">4Fe-4S</keyword>
<dbReference type="InterPro" id="IPR006638">
    <property type="entry name" value="Elp3/MiaA/NifB-like_rSAM"/>
</dbReference>
<feature type="domain" description="B12-binding" evidence="9">
    <location>
        <begin position="1"/>
        <end position="141"/>
    </location>
</feature>
<dbReference type="GO" id="GO:0051539">
    <property type="term" value="F:4 iron, 4 sulfur cluster binding"/>
    <property type="evidence" value="ECO:0007669"/>
    <property type="project" value="UniProtKB-KW"/>
</dbReference>
<evidence type="ECO:0000256" key="1">
    <source>
        <dbReference type="ARBA" id="ARBA00001966"/>
    </source>
</evidence>
<dbReference type="InterPro" id="IPR051198">
    <property type="entry name" value="BchE-like"/>
</dbReference>
<protein>
    <submittedName>
        <fullName evidence="11">Radical SAM superfamily enzyme YgiQ (UPF0313 family)</fullName>
    </submittedName>
</protein>
<dbReference type="InterPro" id="IPR020612">
    <property type="entry name" value="Methylthiotransferase_CS"/>
</dbReference>
<dbReference type="InterPro" id="IPR036724">
    <property type="entry name" value="Cobalamin-bd_sf"/>
</dbReference>
<keyword evidence="4" id="KW-0808">Transferase</keyword>
<dbReference type="InterPro" id="IPR058240">
    <property type="entry name" value="rSAM_sf"/>
</dbReference>
<comment type="cofactor">
    <cofactor evidence="1">
        <name>[4Fe-4S] cluster</name>
        <dbReference type="ChEBI" id="CHEBI:49883"/>
    </cofactor>
</comment>
<dbReference type="SUPFAM" id="SSF102114">
    <property type="entry name" value="Radical SAM enzymes"/>
    <property type="match status" value="1"/>
</dbReference>
<sequence>MKILLLSMPDSFEHMPTVAIRMPNGALTSLAGNLDEHHDVSVADLILCQRDVKAKVTELIRDLDPDLVGMSVMTFQRRTAERLMYLIRAMKPGIKIVVGGYDPSLDSEAYLNMPVDFIVRGEGEVTFRELTRALEGRGSLHFIAGLSHREPGDPGENRWVHNPQRAPHRLEDNDIKLPKRSARILEGYTLLGRQVDVIETSRGCTYDCSFCSIIEMRGRNFFAYSFDRVLDDIRDAKKHGARTIFLVDDNITLNVRRFEALCHAIIDAGLNTLDYFVQGMTSAIANHGETLAPLMRQAGFRYVFLGIENILESDLQLLQASAKNTARAGGKNIGNATLQAIEYLHQNQMFVVGGLIVGSPNDTAESIEANLAFARQYVDWPYIQHPTPYPKTPMTEEFRKLGLIENERLEEYDGTTPVVRNENLSADEIEYLRWKAERGMKTRHIPAVFRHDPWFVLRNAGRMAAHTYRGATLRTFLGLEDERQAFTRYKEIRRAEREYV</sequence>
<dbReference type="PANTHER" id="PTHR43409:SF7">
    <property type="entry name" value="BLL1977 PROTEIN"/>
    <property type="match status" value="1"/>
</dbReference>
<keyword evidence="8" id="KW-0411">Iron-sulfur</keyword>
<evidence type="ECO:0000256" key="2">
    <source>
        <dbReference type="ARBA" id="ARBA00022485"/>
    </source>
</evidence>
<evidence type="ECO:0000256" key="7">
    <source>
        <dbReference type="ARBA" id="ARBA00023004"/>
    </source>
</evidence>
<evidence type="ECO:0000259" key="9">
    <source>
        <dbReference type="PROSITE" id="PS51332"/>
    </source>
</evidence>
<dbReference type="InterPro" id="IPR006158">
    <property type="entry name" value="Cobalamin-bd"/>
</dbReference>
<evidence type="ECO:0000313" key="11">
    <source>
        <dbReference type="EMBL" id="MBB6146044.1"/>
    </source>
</evidence>
<dbReference type="CDD" id="cd02068">
    <property type="entry name" value="radical_SAM_B12_BD"/>
    <property type="match status" value="1"/>
</dbReference>
<dbReference type="SFLD" id="SFLDG01082">
    <property type="entry name" value="B12-binding_domain_containing"/>
    <property type="match status" value="1"/>
</dbReference>
<evidence type="ECO:0000259" key="10">
    <source>
        <dbReference type="PROSITE" id="PS51918"/>
    </source>
</evidence>